<dbReference type="OrthoDB" id="8947436at2759"/>
<keyword evidence="16" id="KW-1185">Reference proteome</keyword>
<dbReference type="SUPFAM" id="SSF53098">
    <property type="entry name" value="Ribonuclease H-like"/>
    <property type="match status" value="1"/>
</dbReference>
<dbReference type="Gene3D" id="3.30.70.270">
    <property type="match status" value="1"/>
</dbReference>
<dbReference type="InterPro" id="IPR041577">
    <property type="entry name" value="RT_RNaseH_2"/>
</dbReference>
<dbReference type="PANTHER" id="PTHR23428">
    <property type="entry name" value="HISTONE H2B"/>
    <property type="match status" value="1"/>
</dbReference>
<dbReference type="AlphaFoldDB" id="A0A9Q0D7J6"/>
<dbReference type="GO" id="GO:0000786">
    <property type="term" value="C:nucleosome"/>
    <property type="evidence" value="ECO:0007669"/>
    <property type="project" value="UniProtKB-KW"/>
</dbReference>
<dbReference type="InterPro" id="IPR043128">
    <property type="entry name" value="Rev_trsase/Diguanyl_cyclase"/>
</dbReference>
<protein>
    <recommendedName>
        <fullName evidence="12">Histone H2B</fullName>
    </recommendedName>
</protein>
<dbReference type="Pfam" id="PF00075">
    <property type="entry name" value="RNase_H"/>
    <property type="match status" value="1"/>
</dbReference>
<reference evidence="15" key="1">
    <citation type="submission" date="2022-07" db="EMBL/GenBank/DDBJ databases">
        <title>Chromosome-level genome of Muraenolepis orangiensis.</title>
        <authorList>
            <person name="Kim J."/>
        </authorList>
    </citation>
    <scope>NUCLEOTIDE SEQUENCE</scope>
    <source>
        <strain evidence="15">KU_S4_2022</strain>
        <tissue evidence="15">Muscle</tissue>
    </source>
</reference>
<dbReference type="PROSITE" id="PS50879">
    <property type="entry name" value="RNASE_H_1"/>
    <property type="match status" value="1"/>
</dbReference>
<evidence type="ECO:0000256" key="5">
    <source>
        <dbReference type="ARBA" id="ARBA00022499"/>
    </source>
</evidence>
<evidence type="ECO:0000256" key="8">
    <source>
        <dbReference type="ARBA" id="ARBA00022990"/>
    </source>
</evidence>
<dbReference type="InterPro" id="IPR012337">
    <property type="entry name" value="RNaseH-like_sf"/>
</dbReference>
<evidence type="ECO:0000256" key="7">
    <source>
        <dbReference type="ARBA" id="ARBA00022843"/>
    </source>
</evidence>
<evidence type="ECO:0000256" key="1">
    <source>
        <dbReference type="ARBA" id="ARBA00004123"/>
    </source>
</evidence>
<dbReference type="InterPro" id="IPR036397">
    <property type="entry name" value="RNaseH_sf"/>
</dbReference>
<dbReference type="EMBL" id="JANIIK010000188">
    <property type="protein sequence ID" value="KAJ3583624.1"/>
    <property type="molecule type" value="Genomic_DNA"/>
</dbReference>
<dbReference type="InterPro" id="IPR007125">
    <property type="entry name" value="H2A/H2B/H3"/>
</dbReference>
<comment type="caution">
    <text evidence="15">The sequence shown here is derived from an EMBL/GenBank/DDBJ whole genome shotgun (WGS) entry which is preliminary data.</text>
</comment>
<evidence type="ECO:0000256" key="12">
    <source>
        <dbReference type="RuleBase" id="RU000451"/>
    </source>
</evidence>
<keyword evidence="10 12" id="KW-0539">Nucleus</keyword>
<evidence type="ECO:0000259" key="14">
    <source>
        <dbReference type="PROSITE" id="PS50879"/>
    </source>
</evidence>
<dbReference type="GO" id="GO:0005634">
    <property type="term" value="C:nucleus"/>
    <property type="evidence" value="ECO:0007669"/>
    <property type="project" value="UniProtKB-SubCell"/>
</dbReference>
<evidence type="ECO:0000256" key="11">
    <source>
        <dbReference type="ARBA" id="ARBA00023269"/>
    </source>
</evidence>
<keyword evidence="8" id="KW-0007">Acetylation</keyword>
<dbReference type="SUPFAM" id="SSF47113">
    <property type="entry name" value="Histone-fold"/>
    <property type="match status" value="1"/>
</dbReference>
<dbReference type="Pfam" id="PF17919">
    <property type="entry name" value="RT_RNaseH_2"/>
    <property type="match status" value="1"/>
</dbReference>
<dbReference type="Gene3D" id="3.30.420.10">
    <property type="entry name" value="Ribonuclease H-like superfamily/Ribonuclease H"/>
    <property type="match status" value="1"/>
</dbReference>
<comment type="subcellular location">
    <subcellularLocation>
        <location evidence="2">Chromosome</location>
    </subcellularLocation>
    <subcellularLocation>
        <location evidence="1 12">Nucleus</location>
    </subcellularLocation>
</comment>
<dbReference type="Gene3D" id="3.10.20.370">
    <property type="match status" value="1"/>
</dbReference>
<dbReference type="GO" id="GO:0030527">
    <property type="term" value="F:structural constituent of chromatin"/>
    <property type="evidence" value="ECO:0007669"/>
    <property type="project" value="InterPro"/>
</dbReference>
<evidence type="ECO:0000256" key="3">
    <source>
        <dbReference type="ARBA" id="ARBA00006846"/>
    </source>
</evidence>
<evidence type="ECO:0000313" key="16">
    <source>
        <dbReference type="Proteomes" id="UP001148018"/>
    </source>
</evidence>
<evidence type="ECO:0000256" key="6">
    <source>
        <dbReference type="ARBA" id="ARBA00022553"/>
    </source>
</evidence>
<keyword evidence="4 12" id="KW-0158">Chromosome</keyword>
<feature type="region of interest" description="Disordered" evidence="13">
    <location>
        <begin position="489"/>
        <end position="509"/>
    </location>
</feature>
<comment type="subunit">
    <text evidence="12">The nucleosome is a histone octamer containing two molecules each of H2A, H2B, H3 and H4 assembled in one H3-H4 heterotetramer and two H2A-H2B heterodimers. The octamer wraps approximately 147 bp of DNA.</text>
</comment>
<keyword evidence="9 12" id="KW-0238">DNA-binding</keyword>
<dbReference type="InterPro" id="IPR002156">
    <property type="entry name" value="RNaseH_domain"/>
</dbReference>
<dbReference type="GO" id="GO:0046982">
    <property type="term" value="F:protein heterodimerization activity"/>
    <property type="evidence" value="ECO:0007669"/>
    <property type="project" value="InterPro"/>
</dbReference>
<dbReference type="GO" id="GO:0004523">
    <property type="term" value="F:RNA-DNA hybrid ribonuclease activity"/>
    <property type="evidence" value="ECO:0007669"/>
    <property type="project" value="InterPro"/>
</dbReference>
<accession>A0A9Q0D7J6</accession>
<dbReference type="Pfam" id="PF00125">
    <property type="entry name" value="Histone"/>
    <property type="match status" value="1"/>
</dbReference>
<organism evidence="15 16">
    <name type="scientific">Muraenolepis orangiensis</name>
    <name type="common">Patagonian moray cod</name>
    <dbReference type="NCBI Taxonomy" id="630683"/>
    <lineage>
        <taxon>Eukaryota</taxon>
        <taxon>Metazoa</taxon>
        <taxon>Chordata</taxon>
        <taxon>Craniata</taxon>
        <taxon>Vertebrata</taxon>
        <taxon>Euteleostomi</taxon>
        <taxon>Actinopterygii</taxon>
        <taxon>Neopterygii</taxon>
        <taxon>Teleostei</taxon>
        <taxon>Neoteleostei</taxon>
        <taxon>Acanthomorphata</taxon>
        <taxon>Zeiogadaria</taxon>
        <taxon>Gadariae</taxon>
        <taxon>Gadiformes</taxon>
        <taxon>Muraenolepidoidei</taxon>
        <taxon>Muraenolepididae</taxon>
        <taxon>Muraenolepis</taxon>
    </lineage>
</organism>
<dbReference type="SMART" id="SM00427">
    <property type="entry name" value="H2B"/>
    <property type="match status" value="1"/>
</dbReference>
<dbReference type="GO" id="GO:0006259">
    <property type="term" value="P:DNA metabolic process"/>
    <property type="evidence" value="ECO:0007669"/>
    <property type="project" value="UniProtKB-ARBA"/>
</dbReference>
<keyword evidence="7" id="KW-0832">Ubl conjugation</keyword>
<dbReference type="PRINTS" id="PR00621">
    <property type="entry name" value="HISTONEH2B"/>
</dbReference>
<dbReference type="InterPro" id="IPR000558">
    <property type="entry name" value="Histone_H2B"/>
</dbReference>
<dbReference type="InterPro" id="IPR009072">
    <property type="entry name" value="Histone-fold"/>
</dbReference>
<dbReference type="GO" id="GO:0003677">
    <property type="term" value="F:DNA binding"/>
    <property type="evidence" value="ECO:0007669"/>
    <property type="project" value="UniProtKB-KW"/>
</dbReference>
<proteinExistence type="inferred from homology"/>
<feature type="domain" description="RNase H type-1" evidence="14">
    <location>
        <begin position="224"/>
        <end position="374"/>
    </location>
</feature>
<sequence length="604" mass="66386">MMTFLGITGYSSAWIEDYTKITAPLRTMIKETGNDSLHSNLTWTKESHLAFDTIKHKLQEAPALALPDYSKKFALYVASSINGKHACAVLTQPTGIGTSPQPIAYYSVAYSEVEMGFAPCYRAMAGVSLMYEKSSALTMGYPVTILCHHSLRNLLNHGKYTLTMPRIRDYYRLFEQEDVTLARCHTVNPAETLPTPDDGEPHNCVEEAEKYSKLRLDLQALPLPEADLEYWTDGSCYRVGETLSAGYAVVRAQGPEFVVEKAEAIPQPCSAQLAELVALTEACNLASGLRVTIYTDSAYAHNVCHLFGAIWKGRGFKKADGSPVQHHAQIVNLLQAMMKPKEIAIAKCAAHKSDSSCVTQGNKTADEAAKYATGADRPGKVLLVTHEVELTEKITLQDLLMMQEEANALDKNLWLARGASQDKTGLWRNHEGLIVAPSDLLVLQDVFSQPHIGASTCLFAWDWYKNGSQTGSLFASSLIMPEAAPKAAPKKGSKKAVTKTAVKGGKKRRKSRKESYAIYVYKVLKQVHPDTGISSKAMGIMNSFVNDIFERIAGEASKLAHYNKRRTITSREIQTAVRLLLPGELAKHAVSEGTKAVTKYTSSK</sequence>
<dbReference type="SUPFAM" id="SSF56672">
    <property type="entry name" value="DNA/RNA polymerases"/>
    <property type="match status" value="1"/>
</dbReference>
<evidence type="ECO:0000256" key="2">
    <source>
        <dbReference type="ARBA" id="ARBA00004286"/>
    </source>
</evidence>
<dbReference type="InterPro" id="IPR043502">
    <property type="entry name" value="DNA/RNA_pol_sf"/>
</dbReference>
<dbReference type="Proteomes" id="UP001148018">
    <property type="component" value="Unassembled WGS sequence"/>
</dbReference>
<name>A0A9Q0D7J6_9TELE</name>
<evidence type="ECO:0000256" key="9">
    <source>
        <dbReference type="ARBA" id="ARBA00023125"/>
    </source>
</evidence>
<keyword evidence="11 12" id="KW-0544">Nucleosome core</keyword>
<dbReference type="FunFam" id="1.10.20.10:FF:000003">
    <property type="entry name" value="Histone H2B"/>
    <property type="match status" value="1"/>
</dbReference>
<evidence type="ECO:0000256" key="13">
    <source>
        <dbReference type="SAM" id="MobiDB-lite"/>
    </source>
</evidence>
<dbReference type="Gene3D" id="1.10.20.10">
    <property type="entry name" value="Histone, subunit A"/>
    <property type="match status" value="1"/>
</dbReference>
<gene>
    <name evidence="15" type="ORF">NHX12_016315</name>
</gene>
<keyword evidence="5" id="KW-1017">Isopeptide bond</keyword>
<comment type="similarity">
    <text evidence="3 12">Belongs to the histone H2B family.</text>
</comment>
<keyword evidence="6" id="KW-0597">Phosphoprotein</keyword>
<dbReference type="PROSITE" id="PS00357">
    <property type="entry name" value="HISTONE_H2B"/>
    <property type="match status" value="1"/>
</dbReference>
<evidence type="ECO:0000256" key="4">
    <source>
        <dbReference type="ARBA" id="ARBA00022454"/>
    </source>
</evidence>
<evidence type="ECO:0000313" key="15">
    <source>
        <dbReference type="EMBL" id="KAJ3583624.1"/>
    </source>
</evidence>
<evidence type="ECO:0000256" key="10">
    <source>
        <dbReference type="ARBA" id="ARBA00023242"/>
    </source>
</evidence>
<dbReference type="CDD" id="cd22910">
    <property type="entry name" value="HFD_H2B"/>
    <property type="match status" value="1"/>
</dbReference>
<dbReference type="InterPro" id="IPR055333">
    <property type="entry name" value="HISTONE_H2B_site"/>
</dbReference>